<evidence type="ECO:0000313" key="9">
    <source>
        <dbReference type="EMBL" id="HJC05608.1"/>
    </source>
</evidence>
<dbReference type="EMBL" id="DWWT01000024">
    <property type="protein sequence ID" value="HJC05608.1"/>
    <property type="molecule type" value="Genomic_DNA"/>
</dbReference>
<gene>
    <name evidence="9" type="ORF">H9704_05565</name>
</gene>
<dbReference type="GO" id="GO:0016413">
    <property type="term" value="F:O-acetyltransferase activity"/>
    <property type="evidence" value="ECO:0007669"/>
    <property type="project" value="TreeGrafter"/>
</dbReference>
<evidence type="ECO:0000256" key="3">
    <source>
        <dbReference type="ARBA" id="ARBA00022475"/>
    </source>
</evidence>
<feature type="transmembrane region" description="Helical" evidence="7">
    <location>
        <begin position="53"/>
        <end position="70"/>
    </location>
</feature>
<feature type="transmembrane region" description="Helical" evidence="7">
    <location>
        <begin position="307"/>
        <end position="328"/>
    </location>
</feature>
<dbReference type="PANTHER" id="PTHR40074">
    <property type="entry name" value="O-ACETYLTRANSFERASE WECH"/>
    <property type="match status" value="1"/>
</dbReference>
<evidence type="ECO:0000259" key="8">
    <source>
        <dbReference type="Pfam" id="PF01757"/>
    </source>
</evidence>
<comment type="similarity">
    <text evidence="2">Belongs to the acyltransferase 3 family.</text>
</comment>
<feature type="transmembrane region" description="Helical" evidence="7">
    <location>
        <begin position="281"/>
        <end position="301"/>
    </location>
</feature>
<keyword evidence="9" id="KW-0012">Acyltransferase</keyword>
<keyword evidence="4 7" id="KW-0812">Transmembrane</keyword>
<sequence length="346" mass="38344">MEEREFHSKVYWLTFIFSILVIWVHSGNAELFLGPGAGDGWVGRAERLLGSGLGQFAVPGFFAVSAYLFYRGFSMKDLERKWKSRIRSVLLPYALWNGLYYAGYVAATRLPAAAAVVGKPPVPLNWEECFRAVFFYAYNPVFWYLFQLILLTALAPVLYFTLKNVWTGAAAAGLLAVFLGFNKNFPVLNGDALFYYGFGAFAALHGRKWVEGRLSPARGAVWAVVLAAAFGGIYLMGRIGGLLYGSALALIFFRLTGVCAFVLAVRLLHLPAAAEFMKNNFFLYAMHFAWVRLINKSAALLLPPVPWSALGAFVLMPFVLVVLCTIFARLGRRFCPGIYGFLSGGR</sequence>
<name>A0A9D2N041_9FIRM</name>
<feature type="transmembrane region" description="Helical" evidence="7">
    <location>
        <begin position="193"/>
        <end position="210"/>
    </location>
</feature>
<reference evidence="9" key="1">
    <citation type="journal article" date="2021" name="PeerJ">
        <title>Extensive microbial diversity within the chicken gut microbiome revealed by metagenomics and culture.</title>
        <authorList>
            <person name="Gilroy R."/>
            <person name="Ravi A."/>
            <person name="Getino M."/>
            <person name="Pursley I."/>
            <person name="Horton D.L."/>
            <person name="Alikhan N.F."/>
            <person name="Baker D."/>
            <person name="Gharbi K."/>
            <person name="Hall N."/>
            <person name="Watson M."/>
            <person name="Adriaenssens E.M."/>
            <person name="Foster-Nyarko E."/>
            <person name="Jarju S."/>
            <person name="Secka A."/>
            <person name="Antonio M."/>
            <person name="Oren A."/>
            <person name="Chaudhuri R.R."/>
            <person name="La Ragione R."/>
            <person name="Hildebrand F."/>
            <person name="Pallen M.J."/>
        </authorList>
    </citation>
    <scope>NUCLEOTIDE SEQUENCE</scope>
    <source>
        <strain evidence="9">CHK180-15479</strain>
    </source>
</reference>
<feature type="transmembrane region" description="Helical" evidence="7">
    <location>
        <begin position="90"/>
        <end position="107"/>
    </location>
</feature>
<evidence type="ECO:0000256" key="7">
    <source>
        <dbReference type="SAM" id="Phobius"/>
    </source>
</evidence>
<evidence type="ECO:0000256" key="5">
    <source>
        <dbReference type="ARBA" id="ARBA00022989"/>
    </source>
</evidence>
<reference evidence="9" key="2">
    <citation type="submission" date="2021-04" db="EMBL/GenBank/DDBJ databases">
        <authorList>
            <person name="Gilroy R."/>
        </authorList>
    </citation>
    <scope>NUCLEOTIDE SEQUENCE</scope>
    <source>
        <strain evidence="9">CHK180-15479</strain>
    </source>
</reference>
<evidence type="ECO:0000313" key="10">
    <source>
        <dbReference type="Proteomes" id="UP000823910"/>
    </source>
</evidence>
<keyword evidence="3" id="KW-1003">Cell membrane</keyword>
<feature type="transmembrane region" description="Helical" evidence="7">
    <location>
        <begin position="219"/>
        <end position="237"/>
    </location>
</feature>
<feature type="transmembrane region" description="Helical" evidence="7">
    <location>
        <begin position="12"/>
        <end position="33"/>
    </location>
</feature>
<keyword evidence="9" id="KW-0808">Transferase</keyword>
<evidence type="ECO:0000256" key="6">
    <source>
        <dbReference type="ARBA" id="ARBA00023136"/>
    </source>
</evidence>
<dbReference type="Proteomes" id="UP000823910">
    <property type="component" value="Unassembled WGS sequence"/>
</dbReference>
<feature type="transmembrane region" description="Helical" evidence="7">
    <location>
        <begin position="141"/>
        <end position="160"/>
    </location>
</feature>
<evidence type="ECO:0000256" key="2">
    <source>
        <dbReference type="ARBA" id="ARBA00007400"/>
    </source>
</evidence>
<feature type="domain" description="Acyltransferase 3" evidence="8">
    <location>
        <begin position="15"/>
        <end position="327"/>
    </location>
</feature>
<dbReference type="GO" id="GO:0009246">
    <property type="term" value="P:enterobacterial common antigen biosynthetic process"/>
    <property type="evidence" value="ECO:0007669"/>
    <property type="project" value="TreeGrafter"/>
</dbReference>
<dbReference type="InterPro" id="IPR002656">
    <property type="entry name" value="Acyl_transf_3_dom"/>
</dbReference>
<dbReference type="GO" id="GO:0005886">
    <property type="term" value="C:plasma membrane"/>
    <property type="evidence" value="ECO:0007669"/>
    <property type="project" value="UniProtKB-SubCell"/>
</dbReference>
<keyword evidence="6 7" id="KW-0472">Membrane</keyword>
<evidence type="ECO:0000256" key="4">
    <source>
        <dbReference type="ARBA" id="ARBA00022692"/>
    </source>
</evidence>
<comment type="caution">
    <text evidence="9">The sequence shown here is derived from an EMBL/GenBank/DDBJ whole genome shotgun (WGS) entry which is preliminary data.</text>
</comment>
<feature type="transmembrane region" description="Helical" evidence="7">
    <location>
        <begin position="165"/>
        <end position="181"/>
    </location>
</feature>
<comment type="subcellular location">
    <subcellularLocation>
        <location evidence="1">Cell membrane</location>
        <topology evidence="1">Multi-pass membrane protein</topology>
    </subcellularLocation>
</comment>
<feature type="transmembrane region" description="Helical" evidence="7">
    <location>
        <begin position="243"/>
        <end position="269"/>
    </location>
</feature>
<evidence type="ECO:0000256" key="1">
    <source>
        <dbReference type="ARBA" id="ARBA00004651"/>
    </source>
</evidence>
<keyword evidence="5 7" id="KW-1133">Transmembrane helix</keyword>
<dbReference type="Pfam" id="PF01757">
    <property type="entry name" value="Acyl_transf_3"/>
    <property type="match status" value="1"/>
</dbReference>
<organism evidence="9 10">
    <name type="scientific">Candidatus Enterocloster excrementipullorum</name>
    <dbReference type="NCBI Taxonomy" id="2838559"/>
    <lineage>
        <taxon>Bacteria</taxon>
        <taxon>Bacillati</taxon>
        <taxon>Bacillota</taxon>
        <taxon>Clostridia</taxon>
        <taxon>Lachnospirales</taxon>
        <taxon>Lachnospiraceae</taxon>
        <taxon>Enterocloster</taxon>
    </lineage>
</organism>
<dbReference type="PANTHER" id="PTHR40074:SF2">
    <property type="entry name" value="O-ACETYLTRANSFERASE WECH"/>
    <property type="match status" value="1"/>
</dbReference>
<dbReference type="AlphaFoldDB" id="A0A9D2N041"/>
<accession>A0A9D2N041</accession>
<protein>
    <submittedName>
        <fullName evidence="9">Acyltransferase</fullName>
    </submittedName>
</protein>
<proteinExistence type="inferred from homology"/>